<dbReference type="Proteomes" id="UP001595925">
    <property type="component" value="Unassembled WGS sequence"/>
</dbReference>
<dbReference type="PANTHER" id="PTHR46615">
    <property type="entry name" value="ARYLSULFATASE K"/>
    <property type="match status" value="1"/>
</dbReference>
<dbReference type="EMBL" id="JBHSJG010000037">
    <property type="protein sequence ID" value="MFC4988876.1"/>
    <property type="molecule type" value="Genomic_DNA"/>
</dbReference>
<dbReference type="Gene3D" id="3.40.720.10">
    <property type="entry name" value="Alkaline Phosphatase, subunit A"/>
    <property type="match status" value="1"/>
</dbReference>
<protein>
    <submittedName>
        <fullName evidence="2">Sulfatase-like hydrolase/transferase</fullName>
    </submittedName>
</protein>
<comment type="caution">
    <text evidence="2">The sequence shown here is derived from an EMBL/GenBank/DDBJ whole genome shotgun (WGS) entry which is preliminary data.</text>
</comment>
<gene>
    <name evidence="2" type="ORF">ACFPFO_14100</name>
</gene>
<organism evidence="2 3">
    <name type="scientific">Saliphagus infecundisoli</name>
    <dbReference type="NCBI Taxonomy" id="1849069"/>
    <lineage>
        <taxon>Archaea</taxon>
        <taxon>Methanobacteriati</taxon>
        <taxon>Methanobacteriota</taxon>
        <taxon>Stenosarchaea group</taxon>
        <taxon>Halobacteria</taxon>
        <taxon>Halobacteriales</taxon>
        <taxon>Natrialbaceae</taxon>
        <taxon>Saliphagus</taxon>
    </lineage>
</organism>
<evidence type="ECO:0000313" key="2">
    <source>
        <dbReference type="EMBL" id="MFC4988876.1"/>
    </source>
</evidence>
<dbReference type="SUPFAM" id="SSF53649">
    <property type="entry name" value="Alkaline phosphatase-like"/>
    <property type="match status" value="1"/>
</dbReference>
<dbReference type="InterPro" id="IPR000917">
    <property type="entry name" value="Sulfatase_N"/>
</dbReference>
<sequence>MNLKKLVSDLDVDNVFIYVADAVRWDGLPDSISKRGVVAKTVAGSIHSPTSFATIVTAKYMITHGVTDFDCRVPDSIPTLFDLQDHQTRFVNSIGVSGSEDPIYSVLDQPARDTNDPFKSISPPFVVMERGQGGHAPYGNFEGTVTEYFDARKERTVEEIKNEYYVGIESDAKTFSQRIEELESEGLLDDTFVIYTSDHGELLGEGGMFGHNGPIRPELVYVPTVFMHPNLPEKSVDNHISHVELLPLIIDLLDVEVNQGPIDDTPTTSADVSFSFYEKQHDIPYVPITGKTRYESVWDANGGYVYPRASFRERSPGFIGDLFFAPSKRLARKRAVRGLKSYISGREQFGDPPGKAEEFDETLGKWINSTTTQSSHVSLGETAKDRLEELGYLK</sequence>
<accession>A0ABD5QGE9</accession>
<proteinExistence type="predicted"/>
<reference evidence="2 3" key="1">
    <citation type="journal article" date="2019" name="Int. J. Syst. Evol. Microbiol.">
        <title>The Global Catalogue of Microorganisms (GCM) 10K type strain sequencing project: providing services to taxonomists for standard genome sequencing and annotation.</title>
        <authorList>
            <consortium name="The Broad Institute Genomics Platform"/>
            <consortium name="The Broad Institute Genome Sequencing Center for Infectious Disease"/>
            <person name="Wu L."/>
            <person name="Ma J."/>
        </authorList>
    </citation>
    <scope>NUCLEOTIDE SEQUENCE [LARGE SCALE GENOMIC DNA]</scope>
    <source>
        <strain evidence="2 3">CGMCC 1.15824</strain>
    </source>
</reference>
<keyword evidence="3" id="KW-1185">Reference proteome</keyword>
<dbReference type="InterPro" id="IPR017850">
    <property type="entry name" value="Alkaline_phosphatase_core_sf"/>
</dbReference>
<name>A0ABD5QGE9_9EURY</name>
<evidence type="ECO:0000259" key="1">
    <source>
        <dbReference type="Pfam" id="PF00884"/>
    </source>
</evidence>
<feature type="domain" description="Sulfatase N-terminal" evidence="1">
    <location>
        <begin position="124"/>
        <end position="255"/>
    </location>
</feature>
<dbReference type="AlphaFoldDB" id="A0ABD5QGE9"/>
<dbReference type="Pfam" id="PF00884">
    <property type="entry name" value="Sulfatase"/>
    <property type="match status" value="1"/>
</dbReference>
<dbReference type="InterPro" id="IPR051849">
    <property type="entry name" value="GAG-degrading_sulfatase"/>
</dbReference>
<evidence type="ECO:0000313" key="3">
    <source>
        <dbReference type="Proteomes" id="UP001595925"/>
    </source>
</evidence>
<dbReference type="PANTHER" id="PTHR46615:SF1">
    <property type="entry name" value="ARYLSULFATASE K"/>
    <property type="match status" value="1"/>
</dbReference>
<dbReference type="RefSeq" id="WP_224830043.1">
    <property type="nucleotide sequence ID" value="NZ_JAIVEF010000035.1"/>
</dbReference>